<keyword evidence="2" id="KW-1185">Reference proteome</keyword>
<dbReference type="Proteomes" id="UP001358586">
    <property type="component" value="Chromosome 5"/>
</dbReference>
<comment type="caution">
    <text evidence="1">The sequence shown here is derived from an EMBL/GenBank/DDBJ whole genome shotgun (WGS) entry which is preliminary data.</text>
</comment>
<name>A0ABR0Q4L0_GOSAR</name>
<dbReference type="EMBL" id="JARKNE010000005">
    <property type="protein sequence ID" value="KAK5834121.1"/>
    <property type="molecule type" value="Genomic_DNA"/>
</dbReference>
<organism evidence="1 2">
    <name type="scientific">Gossypium arboreum</name>
    <name type="common">Tree cotton</name>
    <name type="synonym">Gossypium nanking</name>
    <dbReference type="NCBI Taxonomy" id="29729"/>
    <lineage>
        <taxon>Eukaryota</taxon>
        <taxon>Viridiplantae</taxon>
        <taxon>Streptophyta</taxon>
        <taxon>Embryophyta</taxon>
        <taxon>Tracheophyta</taxon>
        <taxon>Spermatophyta</taxon>
        <taxon>Magnoliopsida</taxon>
        <taxon>eudicotyledons</taxon>
        <taxon>Gunneridae</taxon>
        <taxon>Pentapetalae</taxon>
        <taxon>rosids</taxon>
        <taxon>malvids</taxon>
        <taxon>Malvales</taxon>
        <taxon>Malvaceae</taxon>
        <taxon>Malvoideae</taxon>
        <taxon>Gossypium</taxon>
    </lineage>
</organism>
<proteinExistence type="predicted"/>
<protein>
    <submittedName>
        <fullName evidence="1">Uncharacterized protein</fullName>
    </submittedName>
</protein>
<evidence type="ECO:0000313" key="1">
    <source>
        <dbReference type="EMBL" id="KAK5834121.1"/>
    </source>
</evidence>
<gene>
    <name evidence="1" type="ORF">PVK06_017995</name>
</gene>
<accession>A0ABR0Q4L0</accession>
<sequence>MKHESGYREVIHGSDIPSDDRESFWRGITAVIPSYAHVHSHLWCISAPLIHFHTVEWYHGNRVFR</sequence>
<evidence type="ECO:0000313" key="2">
    <source>
        <dbReference type="Proteomes" id="UP001358586"/>
    </source>
</evidence>
<reference evidence="1 2" key="1">
    <citation type="submission" date="2023-03" db="EMBL/GenBank/DDBJ databases">
        <title>WGS of Gossypium arboreum.</title>
        <authorList>
            <person name="Yu D."/>
        </authorList>
    </citation>
    <scope>NUCLEOTIDE SEQUENCE [LARGE SCALE GENOMIC DNA]</scope>
    <source>
        <tissue evidence="1">Leaf</tissue>
    </source>
</reference>